<comment type="caution">
    <text evidence="1">The sequence shown here is derived from an EMBL/GenBank/DDBJ whole genome shotgun (WGS) entry which is preliminary data.</text>
</comment>
<dbReference type="EMBL" id="REGN01004186">
    <property type="protein sequence ID" value="RNA18695.1"/>
    <property type="molecule type" value="Genomic_DNA"/>
</dbReference>
<organism evidence="1 2">
    <name type="scientific">Brachionus plicatilis</name>
    <name type="common">Marine rotifer</name>
    <name type="synonym">Brachionus muelleri</name>
    <dbReference type="NCBI Taxonomy" id="10195"/>
    <lineage>
        <taxon>Eukaryota</taxon>
        <taxon>Metazoa</taxon>
        <taxon>Spiralia</taxon>
        <taxon>Gnathifera</taxon>
        <taxon>Rotifera</taxon>
        <taxon>Eurotatoria</taxon>
        <taxon>Monogononta</taxon>
        <taxon>Pseudotrocha</taxon>
        <taxon>Ploima</taxon>
        <taxon>Brachionidae</taxon>
        <taxon>Brachionus</taxon>
    </lineage>
</organism>
<dbReference type="Proteomes" id="UP000276133">
    <property type="component" value="Unassembled WGS sequence"/>
</dbReference>
<proteinExistence type="predicted"/>
<gene>
    <name evidence="1" type="ORF">BpHYR1_049464</name>
</gene>
<protein>
    <submittedName>
        <fullName evidence="1">Uncharacterized protein</fullName>
    </submittedName>
</protein>
<sequence length="92" mass="11098">MLYILDINCFVIKRSILKFCRLRKSPILSELDKLKRLIWGLRYINLDFENCIFVDETAVRIVEINLKTYLIFEENMDAKIYNRILSDFLLSF</sequence>
<evidence type="ECO:0000313" key="1">
    <source>
        <dbReference type="EMBL" id="RNA18695.1"/>
    </source>
</evidence>
<dbReference type="OrthoDB" id="6021633at2759"/>
<reference evidence="1 2" key="1">
    <citation type="journal article" date="2018" name="Sci. Rep.">
        <title>Genomic signatures of local adaptation to the degree of environmental predictability in rotifers.</title>
        <authorList>
            <person name="Franch-Gras L."/>
            <person name="Hahn C."/>
            <person name="Garcia-Roger E.M."/>
            <person name="Carmona M.J."/>
            <person name="Serra M."/>
            <person name="Gomez A."/>
        </authorList>
    </citation>
    <scope>NUCLEOTIDE SEQUENCE [LARGE SCALE GENOMIC DNA]</scope>
    <source>
        <strain evidence="1">HYR1</strain>
    </source>
</reference>
<evidence type="ECO:0000313" key="2">
    <source>
        <dbReference type="Proteomes" id="UP000276133"/>
    </source>
</evidence>
<name>A0A3M7R635_BRAPC</name>
<accession>A0A3M7R635</accession>
<dbReference type="AlphaFoldDB" id="A0A3M7R635"/>
<keyword evidence="2" id="KW-1185">Reference proteome</keyword>